<comment type="subcellular location">
    <subcellularLocation>
        <location evidence="1 9">Secreted</location>
        <location evidence="1 9">Extracellular space</location>
        <location evidence="1 9">Extracellular matrix</location>
    </subcellularLocation>
</comment>
<sequence>MELPLCEDKIVMALCVCTCVVKRVLCIGTDFISLLICHQRGDHFNMGNCKAVRIEDITFDKTSWYRERWDHEEIKSFQCECGLSRLEVFGWCRLRDGTLVCSEPPRLFYLTNLKMEIRIGYLLLVFVQWRLCGAIQWLAIAVSGTAVGWNHTQHCKRPGFVPDQQQLCRRNLDLMPTIVFAAQQTRLVCQKAMADMRWNCSSIQLAPRFNPDLNRGTRESSFVYALSSAALSHSIARFCASGELPTCSCGLSPAEVPGPDFRWGGCGDNLRYGLQLGSVFADAPMKGNRGGTQANRLMNKHNNDVGRQALIDSLETKCKCHGVSGSCSVKTCWKGLQELNKIAVNLKSKYLAATRVIHRYVGTRKQLVPKELDIRPVRENELIYLVGSPDYCTASEKQGSYGTYERQCNKTSVHSDSCNLMCCGRGYNAYTETIIERCSCKYHWCCYVTCKKCERTAERYVCK</sequence>
<evidence type="ECO:0000256" key="2">
    <source>
        <dbReference type="ARBA" id="ARBA00005683"/>
    </source>
</evidence>
<evidence type="ECO:0000256" key="4">
    <source>
        <dbReference type="ARBA" id="ARBA00022525"/>
    </source>
</evidence>
<keyword evidence="3 9" id="KW-0217">Developmental protein</keyword>
<evidence type="ECO:0000256" key="8">
    <source>
        <dbReference type="ARBA" id="ARBA00023288"/>
    </source>
</evidence>
<keyword evidence="4" id="KW-0964">Secreted</keyword>
<dbReference type="PANTHER" id="PTHR12027:SF34">
    <property type="entry name" value="PROTEIN WNT"/>
    <property type="match status" value="1"/>
</dbReference>
<dbReference type="FunFam" id="3.30.2460.20:FF:000001">
    <property type="entry name" value="Wnt homolog"/>
    <property type="match status" value="1"/>
</dbReference>
<dbReference type="PROSITE" id="PS00246">
    <property type="entry name" value="WNT1"/>
    <property type="match status" value="1"/>
</dbReference>
<dbReference type="GO" id="GO:0060070">
    <property type="term" value="P:canonical Wnt signaling pathway"/>
    <property type="evidence" value="ECO:0007669"/>
    <property type="project" value="TreeGrafter"/>
</dbReference>
<evidence type="ECO:0000256" key="1">
    <source>
        <dbReference type="ARBA" id="ARBA00004498"/>
    </source>
</evidence>
<dbReference type="PANTHER" id="PTHR12027">
    <property type="entry name" value="WNT RELATED"/>
    <property type="match status" value="1"/>
</dbReference>
<name>A0A401RVJ6_CHIPU</name>
<dbReference type="GO" id="GO:0005109">
    <property type="term" value="F:frizzled binding"/>
    <property type="evidence" value="ECO:0007669"/>
    <property type="project" value="TreeGrafter"/>
</dbReference>
<keyword evidence="7" id="KW-1015">Disulfide bond</keyword>
<dbReference type="OMA" id="CYVMCKK"/>
<reference evidence="10 11" key="1">
    <citation type="journal article" date="2018" name="Nat. Ecol. Evol.">
        <title>Shark genomes provide insights into elasmobranch evolution and the origin of vertebrates.</title>
        <authorList>
            <person name="Hara Y"/>
            <person name="Yamaguchi K"/>
            <person name="Onimaru K"/>
            <person name="Kadota M"/>
            <person name="Koyanagi M"/>
            <person name="Keeley SD"/>
            <person name="Tatsumi K"/>
            <person name="Tanaka K"/>
            <person name="Motone F"/>
            <person name="Kageyama Y"/>
            <person name="Nozu R"/>
            <person name="Adachi N"/>
            <person name="Nishimura O"/>
            <person name="Nakagawa R"/>
            <person name="Tanegashima C"/>
            <person name="Kiyatake I"/>
            <person name="Matsumoto R"/>
            <person name="Murakumo K"/>
            <person name="Nishida K"/>
            <person name="Terakita A"/>
            <person name="Kuratani S"/>
            <person name="Sato K"/>
            <person name="Hyodo S Kuraku.S."/>
        </authorList>
    </citation>
    <scope>NUCLEOTIDE SEQUENCE [LARGE SCALE GENOMIC DNA]</scope>
</reference>
<keyword evidence="5" id="KW-0272">Extracellular matrix</keyword>
<comment type="function">
    <text evidence="9">Ligand for members of the frizzled family of seven transmembrane receptors.</text>
</comment>
<dbReference type="GO" id="GO:0005125">
    <property type="term" value="F:cytokine activity"/>
    <property type="evidence" value="ECO:0007669"/>
    <property type="project" value="TreeGrafter"/>
</dbReference>
<dbReference type="GO" id="GO:0045165">
    <property type="term" value="P:cell fate commitment"/>
    <property type="evidence" value="ECO:0007669"/>
    <property type="project" value="TreeGrafter"/>
</dbReference>
<protein>
    <recommendedName>
        <fullName evidence="9">Protein Wnt</fullName>
    </recommendedName>
</protein>
<dbReference type="PRINTS" id="PR01349">
    <property type="entry name" value="WNTPROTEIN"/>
</dbReference>
<evidence type="ECO:0000313" key="11">
    <source>
        <dbReference type="Proteomes" id="UP000287033"/>
    </source>
</evidence>
<evidence type="ECO:0000256" key="7">
    <source>
        <dbReference type="ARBA" id="ARBA00023157"/>
    </source>
</evidence>
<dbReference type="GO" id="GO:0005615">
    <property type="term" value="C:extracellular space"/>
    <property type="evidence" value="ECO:0007669"/>
    <property type="project" value="TreeGrafter"/>
</dbReference>
<dbReference type="STRING" id="137246.A0A401RVJ6"/>
<evidence type="ECO:0000256" key="3">
    <source>
        <dbReference type="ARBA" id="ARBA00022473"/>
    </source>
</evidence>
<comment type="caution">
    <text evidence="10">The sequence shown here is derived from an EMBL/GenBank/DDBJ whole genome shotgun (WGS) entry which is preliminary data.</text>
</comment>
<dbReference type="AlphaFoldDB" id="A0A401RVJ6"/>
<comment type="similarity">
    <text evidence="2 9">Belongs to the Wnt family.</text>
</comment>
<keyword evidence="8" id="KW-0449">Lipoprotein</keyword>
<gene>
    <name evidence="10" type="ORF">chiPu_0000569</name>
</gene>
<dbReference type="EMBL" id="BEZZ01000007">
    <property type="protein sequence ID" value="GCC22184.1"/>
    <property type="molecule type" value="Genomic_DNA"/>
</dbReference>
<dbReference type="OrthoDB" id="5945655at2759"/>
<dbReference type="Gene3D" id="3.30.2460.20">
    <property type="match status" value="1"/>
</dbReference>
<keyword evidence="6 9" id="KW-0879">Wnt signaling pathway</keyword>
<evidence type="ECO:0000256" key="5">
    <source>
        <dbReference type="ARBA" id="ARBA00022530"/>
    </source>
</evidence>
<proteinExistence type="inferred from homology"/>
<dbReference type="SMART" id="SM00097">
    <property type="entry name" value="WNT1"/>
    <property type="match status" value="1"/>
</dbReference>
<dbReference type="Pfam" id="PF00110">
    <property type="entry name" value="wnt"/>
    <property type="match status" value="1"/>
</dbReference>
<dbReference type="InterPro" id="IPR018161">
    <property type="entry name" value="Wnt_CS"/>
</dbReference>
<dbReference type="InterPro" id="IPR005817">
    <property type="entry name" value="Wnt"/>
</dbReference>
<evidence type="ECO:0000313" key="10">
    <source>
        <dbReference type="EMBL" id="GCC22184.1"/>
    </source>
</evidence>
<dbReference type="GO" id="GO:0030182">
    <property type="term" value="P:neuron differentiation"/>
    <property type="evidence" value="ECO:0007669"/>
    <property type="project" value="TreeGrafter"/>
</dbReference>
<evidence type="ECO:0000256" key="9">
    <source>
        <dbReference type="RuleBase" id="RU003500"/>
    </source>
</evidence>
<organism evidence="10 11">
    <name type="scientific">Chiloscyllium punctatum</name>
    <name type="common">Brownbanded bambooshark</name>
    <name type="synonym">Hemiscyllium punctatum</name>
    <dbReference type="NCBI Taxonomy" id="137246"/>
    <lineage>
        <taxon>Eukaryota</taxon>
        <taxon>Metazoa</taxon>
        <taxon>Chordata</taxon>
        <taxon>Craniata</taxon>
        <taxon>Vertebrata</taxon>
        <taxon>Chondrichthyes</taxon>
        <taxon>Elasmobranchii</taxon>
        <taxon>Galeomorphii</taxon>
        <taxon>Galeoidea</taxon>
        <taxon>Orectolobiformes</taxon>
        <taxon>Hemiscylliidae</taxon>
        <taxon>Chiloscyllium</taxon>
    </lineage>
</organism>
<evidence type="ECO:0000256" key="6">
    <source>
        <dbReference type="ARBA" id="ARBA00022687"/>
    </source>
</evidence>
<dbReference type="Proteomes" id="UP000287033">
    <property type="component" value="Unassembled WGS sequence"/>
</dbReference>
<keyword evidence="11" id="KW-1185">Reference proteome</keyword>
<dbReference type="InterPro" id="IPR043158">
    <property type="entry name" value="Wnt_C"/>
</dbReference>
<accession>A0A401RVJ6</accession>
<dbReference type="CDD" id="cd19343">
    <property type="entry name" value="Wnt_Wnt11"/>
    <property type="match status" value="1"/>
</dbReference>